<keyword evidence="1" id="KW-0732">Signal</keyword>
<feature type="domain" description="Amidohydrolase-related" evidence="2">
    <location>
        <begin position="82"/>
        <end position="457"/>
    </location>
</feature>
<dbReference type="Gene3D" id="2.30.40.10">
    <property type="entry name" value="Urease, subunit C, domain 1"/>
    <property type="match status" value="1"/>
</dbReference>
<feature type="signal peptide" evidence="1">
    <location>
        <begin position="1"/>
        <end position="22"/>
    </location>
</feature>
<dbReference type="SUPFAM" id="SSF51556">
    <property type="entry name" value="Metallo-dependent hydrolases"/>
    <property type="match status" value="1"/>
</dbReference>
<dbReference type="InterPro" id="IPR011059">
    <property type="entry name" value="Metal-dep_hydrolase_composite"/>
</dbReference>
<evidence type="ECO:0000256" key="1">
    <source>
        <dbReference type="SAM" id="SignalP"/>
    </source>
</evidence>
<dbReference type="Gene3D" id="3.20.20.140">
    <property type="entry name" value="Metal-dependent hydrolases"/>
    <property type="match status" value="1"/>
</dbReference>
<gene>
    <name evidence="3" type="ORF">AKG95_01505</name>
</gene>
<evidence type="ECO:0000313" key="3">
    <source>
        <dbReference type="EMBL" id="OHV97974.1"/>
    </source>
</evidence>
<accession>A0A1S1UDS5</accession>
<sequence length="485" mass="52617">MPDMKHVAGAMLALGLLAHAHAADRIAVDIALRDATLIDVAAGKAVAGKTVLLRGDSIVAVVDDAQLRGYAPKQTIRLPGKYLMPGLWDTHVHFGGGPELIDENKQLLPLYLAHGITTVRDCSGDLPDTVLAWRQQINAGQLQGPTIFTSGAKLEGLKPLWKGTIEVGTPQEVTRALDGLQAQHVDFVKITENTLKPELYLEALRQARERGMRTSGHIPVQLTLGQMADAGLGTIEHQSYLLRATTPREQELTDKVAAGAMTGKEAMHASVQSYDEPTARKAFSYLAARGTAIVPTLWGSRVTAYLDREDHTHDPALQYIGKGLRATYDWRVQRAAKDGPEAIAQRHAQFEQSAKLLPILQQQGVSIIAGTDAGFLNSFDYPGQALHDEIGLYVQYGLTPQQALQSAVINGPRLLGKLERYGSVAAGKAADLLVLDANPLQDIKATRQIRLVVSRGHVYDRAALDQMLAYIRAWVAQQETAPAKS</sequence>
<organism evidence="3 4">
    <name type="scientific">Janthinobacterium lividum</name>
    <dbReference type="NCBI Taxonomy" id="29581"/>
    <lineage>
        <taxon>Bacteria</taxon>
        <taxon>Pseudomonadati</taxon>
        <taxon>Pseudomonadota</taxon>
        <taxon>Betaproteobacteria</taxon>
        <taxon>Burkholderiales</taxon>
        <taxon>Oxalobacteraceae</taxon>
        <taxon>Janthinobacterium</taxon>
    </lineage>
</organism>
<reference evidence="3 4" key="1">
    <citation type="submission" date="2015-06" db="EMBL/GenBank/DDBJ databases">
        <title>Draft genome sequencing of a biphenyl-degrading bacterium, Janthinobacterium lividum MEG1.</title>
        <authorList>
            <person name="Shimodaira J."/>
            <person name="Hatta T."/>
        </authorList>
    </citation>
    <scope>NUCLEOTIDE SEQUENCE [LARGE SCALE GENOMIC DNA]</scope>
    <source>
        <strain evidence="3 4">MEG1</strain>
    </source>
</reference>
<dbReference type="AlphaFoldDB" id="A0A1S1UDS5"/>
<dbReference type="PANTHER" id="PTHR43135">
    <property type="entry name" value="ALPHA-D-RIBOSE 1-METHYLPHOSPHONATE 5-TRIPHOSPHATE DIPHOSPHATASE"/>
    <property type="match status" value="1"/>
</dbReference>
<dbReference type="GO" id="GO:0016810">
    <property type="term" value="F:hydrolase activity, acting on carbon-nitrogen (but not peptide) bonds"/>
    <property type="evidence" value="ECO:0007669"/>
    <property type="project" value="InterPro"/>
</dbReference>
<dbReference type="SUPFAM" id="SSF51338">
    <property type="entry name" value="Composite domain of metallo-dependent hydrolases"/>
    <property type="match status" value="1"/>
</dbReference>
<dbReference type="EMBL" id="LFKP01000003">
    <property type="protein sequence ID" value="OHV97974.1"/>
    <property type="molecule type" value="Genomic_DNA"/>
</dbReference>
<dbReference type="Proteomes" id="UP000179840">
    <property type="component" value="Unassembled WGS sequence"/>
</dbReference>
<protein>
    <submittedName>
        <fullName evidence="3">Amidohydrolase</fullName>
    </submittedName>
</protein>
<evidence type="ECO:0000313" key="4">
    <source>
        <dbReference type="Proteomes" id="UP000179840"/>
    </source>
</evidence>
<feature type="chain" id="PRO_5010379768" evidence="1">
    <location>
        <begin position="23"/>
        <end position="485"/>
    </location>
</feature>
<dbReference type="InterPro" id="IPR051781">
    <property type="entry name" value="Metallo-dep_Hydrolase"/>
</dbReference>
<dbReference type="PANTHER" id="PTHR43135:SF3">
    <property type="entry name" value="ALPHA-D-RIBOSE 1-METHYLPHOSPHONATE 5-TRIPHOSPHATE DIPHOSPHATASE"/>
    <property type="match status" value="1"/>
</dbReference>
<proteinExistence type="predicted"/>
<comment type="caution">
    <text evidence="3">The sequence shown here is derived from an EMBL/GenBank/DDBJ whole genome shotgun (WGS) entry which is preliminary data.</text>
</comment>
<name>A0A1S1UDS5_9BURK</name>
<dbReference type="InterPro" id="IPR006680">
    <property type="entry name" value="Amidohydro-rel"/>
</dbReference>
<evidence type="ECO:0000259" key="2">
    <source>
        <dbReference type="Pfam" id="PF01979"/>
    </source>
</evidence>
<dbReference type="InterPro" id="IPR032466">
    <property type="entry name" value="Metal_Hydrolase"/>
</dbReference>
<keyword evidence="3" id="KW-0378">Hydrolase</keyword>
<dbReference type="Pfam" id="PF01979">
    <property type="entry name" value="Amidohydro_1"/>
    <property type="match status" value="1"/>
</dbReference>